<sequence length="1024" mass="112295">MVQDPCKATARANFVKRESNAGQRLALRHAIGSGLKLGVLATAIAYGCHAQAQSITGGLHGQVPATAGVSVQVTRADIGFAKAVPVKDGRYSLDYLNPGLYQVNIAQNGTTLGQYTVQVVANTSVNVPTPQATSNASAKTLATVTVDSHYLDTVTNPIDVSTPELSTVYSAELLHDLPVNQTNIDAVALLNSNVRSAGGYPQVAGNSPSENRYYYNEFDTTYDVTGLGKTGFPQEAVQSTQFIPGSGNLSWTSTTGGVTSATLRQGTNTFHFGYDVYYYPGTSTLLNARAVDTYNSQGNYELFEHANSTGAYTQQYAWLSGPIVKDKLFFYLLLGDQPPYSYKQYSPGNSDVTRTSARGKDALVNITWDITKNQSLNVAGYKNWNTSSTYTYNMTNPYEPSTASSQGAWNGYSGPYKMLIGNYHWQITDDLSMRAMAGDMRQDAYYVDAKSGDPFVENCSATTYICSMLYGGVNDYYAPTDTTYQKQGIKLEFNWNLGDHQLTFGGEKYENSYHYEPMTNPNGNWVYEYGAQDQEMGNGSPVPANGQYVISGDFSAGGNFRTFQKGYYLFDTWQALPHLVIQAGARLDQMRNDASTGASFLQLNTLSPRLGAAWDVHGDSTMKIGANLGNYTLPMPSFLAYKVATSVVNTATYYSYTGMNPTTSVPTGLQQVGPVEVVTDGAMPNPVSLASRNLKNTHQYELQLYLQQQLTSSWSLLAQTDVHELKDIVEQTDDQSGTITDYVRTHGYPNYPGLLAGRIQFNPGRSIVLEDNLLGNGTMEDITIPNSYLNMPPPKRRYYDFTFSLQHSRTQDEPYVITVNYTWTHLYGNVDGYTNLTEAGGAYGGNVSGSVWPGYSGVWGLQPFTAGFTGPLTGDIRNALKVSGVYYWNNGLRLGSVFNAHTGEPFSCVGTVPDPNNLVTLSWGAWSHYCSGKLVPEGSTWRAPFFWQLDLDLGYDLNLHGHKLSFDLNVSNVTNRQSVTSRVMQTDTGVFSQATNLPVPNPYYYAINSLQLPRSTTVSVRYSF</sequence>
<keyword evidence="5" id="KW-1185">Reference proteome</keyword>
<dbReference type="Proteomes" id="UP001430193">
    <property type="component" value="Unassembled WGS sequence"/>
</dbReference>
<organism evidence="4 5">
    <name type="scientific">Dyella mobilis</name>
    <dbReference type="NCBI Taxonomy" id="1849582"/>
    <lineage>
        <taxon>Bacteria</taxon>
        <taxon>Pseudomonadati</taxon>
        <taxon>Pseudomonadota</taxon>
        <taxon>Gammaproteobacteria</taxon>
        <taxon>Lysobacterales</taxon>
        <taxon>Rhodanobacteraceae</taxon>
        <taxon>Dyella</taxon>
    </lineage>
</organism>
<comment type="subcellular location">
    <subcellularLocation>
        <location evidence="1">Cell outer membrane</location>
    </subcellularLocation>
</comment>
<evidence type="ECO:0000313" key="5">
    <source>
        <dbReference type="Proteomes" id="UP001430193"/>
    </source>
</evidence>
<keyword evidence="4" id="KW-0675">Receptor</keyword>
<gene>
    <name evidence="4" type="ORF">ISS99_16520</name>
</gene>
<proteinExistence type="predicted"/>
<dbReference type="SUPFAM" id="SSF56935">
    <property type="entry name" value="Porins"/>
    <property type="match status" value="1"/>
</dbReference>
<evidence type="ECO:0000256" key="2">
    <source>
        <dbReference type="ARBA" id="ARBA00023136"/>
    </source>
</evidence>
<name>A0ABS2KJ11_9GAMM</name>
<accession>A0ABS2KJ11</accession>
<protein>
    <submittedName>
        <fullName evidence="4">TonB-dependent receptor</fullName>
    </submittedName>
</protein>
<keyword evidence="2" id="KW-0472">Membrane</keyword>
<dbReference type="RefSeq" id="WP_204632736.1">
    <property type="nucleotide sequence ID" value="NZ_BSOC01000005.1"/>
</dbReference>
<dbReference type="EMBL" id="JADIKF010000040">
    <property type="protein sequence ID" value="MBM7131131.1"/>
    <property type="molecule type" value="Genomic_DNA"/>
</dbReference>
<evidence type="ECO:0000256" key="3">
    <source>
        <dbReference type="ARBA" id="ARBA00023237"/>
    </source>
</evidence>
<reference evidence="4" key="1">
    <citation type="submission" date="2020-10" db="EMBL/GenBank/DDBJ databases">
        <title>Phylogeny of dyella-like bacteria.</title>
        <authorList>
            <person name="Fu J."/>
        </authorList>
    </citation>
    <scope>NUCLEOTIDE SEQUENCE</scope>
    <source>
        <strain evidence="4">DHON07</strain>
    </source>
</reference>
<keyword evidence="3" id="KW-0998">Cell outer membrane</keyword>
<evidence type="ECO:0000256" key="1">
    <source>
        <dbReference type="ARBA" id="ARBA00004442"/>
    </source>
</evidence>
<dbReference type="Gene3D" id="2.40.170.20">
    <property type="entry name" value="TonB-dependent receptor, beta-barrel domain"/>
    <property type="match status" value="1"/>
</dbReference>
<dbReference type="InterPro" id="IPR036942">
    <property type="entry name" value="Beta-barrel_TonB_sf"/>
</dbReference>
<evidence type="ECO:0000313" key="4">
    <source>
        <dbReference type="EMBL" id="MBM7131131.1"/>
    </source>
</evidence>
<comment type="caution">
    <text evidence="4">The sequence shown here is derived from an EMBL/GenBank/DDBJ whole genome shotgun (WGS) entry which is preliminary data.</text>
</comment>